<sequence>MHEQQLISTPKNFLPLSNLPKDAWWTGGELGCKEGLKKTGTTKNLHLISRAWHSTMFRFDKNILLLRITHAFILIWSISIKDAGKSLWPELLGVPGQVAVGVIARENRKVSVSTVKEGMMVTADFRCDRVRVWLDKYGIVKLVPQIG</sequence>
<evidence type="ECO:0000256" key="1">
    <source>
        <dbReference type="ARBA" id="ARBA00008210"/>
    </source>
</evidence>
<name>A0ABD1VGL1_9LAMI</name>
<dbReference type="Gene3D" id="3.30.10.10">
    <property type="entry name" value="Trypsin Inhibitor V, subunit A"/>
    <property type="match status" value="1"/>
</dbReference>
<protein>
    <submittedName>
        <fullName evidence="4">Uncharacterized protein</fullName>
    </submittedName>
</protein>
<dbReference type="SUPFAM" id="SSF54654">
    <property type="entry name" value="CI-2 family of serine protease inhibitors"/>
    <property type="match status" value="1"/>
</dbReference>
<dbReference type="PRINTS" id="PR00292">
    <property type="entry name" value="POTATOINHBTR"/>
</dbReference>
<dbReference type="InterPro" id="IPR036354">
    <property type="entry name" value="Prot_inh_pot1_sf"/>
</dbReference>
<evidence type="ECO:0000256" key="3">
    <source>
        <dbReference type="ARBA" id="ARBA00022900"/>
    </source>
</evidence>
<dbReference type="PROSITE" id="PS00285">
    <property type="entry name" value="POTATO_INHIBITOR"/>
    <property type="match status" value="1"/>
</dbReference>
<evidence type="ECO:0000256" key="2">
    <source>
        <dbReference type="ARBA" id="ARBA00022690"/>
    </source>
</evidence>
<dbReference type="PANTHER" id="PTHR33091:SF73">
    <property type="entry name" value="INHIBITOR OF TRYPSIN AND HAGEMAN FACTOR-LIKE"/>
    <property type="match status" value="1"/>
</dbReference>
<keyword evidence="2" id="KW-0646">Protease inhibitor</keyword>
<dbReference type="EMBL" id="JBFOLJ010000005">
    <property type="protein sequence ID" value="KAL2535743.1"/>
    <property type="molecule type" value="Genomic_DNA"/>
</dbReference>
<accession>A0ABD1VGL1</accession>
<dbReference type="Proteomes" id="UP001604277">
    <property type="component" value="Unassembled WGS sequence"/>
</dbReference>
<dbReference type="AlphaFoldDB" id="A0ABD1VGL1"/>
<evidence type="ECO:0000313" key="5">
    <source>
        <dbReference type="Proteomes" id="UP001604277"/>
    </source>
</evidence>
<dbReference type="InterPro" id="IPR000864">
    <property type="entry name" value="Prot_inh_pot1"/>
</dbReference>
<proteinExistence type="inferred from homology"/>
<dbReference type="GO" id="GO:0004867">
    <property type="term" value="F:serine-type endopeptidase inhibitor activity"/>
    <property type="evidence" value="ECO:0007669"/>
    <property type="project" value="UniProtKB-KW"/>
</dbReference>
<keyword evidence="3" id="KW-0722">Serine protease inhibitor</keyword>
<dbReference type="Pfam" id="PF00280">
    <property type="entry name" value="potato_inhibit"/>
    <property type="match status" value="1"/>
</dbReference>
<gene>
    <name evidence="4" type="ORF">Fot_17134</name>
</gene>
<comment type="caution">
    <text evidence="4">The sequence shown here is derived from an EMBL/GenBank/DDBJ whole genome shotgun (WGS) entry which is preliminary data.</text>
</comment>
<keyword evidence="5" id="KW-1185">Reference proteome</keyword>
<evidence type="ECO:0000313" key="4">
    <source>
        <dbReference type="EMBL" id="KAL2535743.1"/>
    </source>
</evidence>
<comment type="similarity">
    <text evidence="1">Belongs to the protease inhibitor I13 (potato type I serine protease inhibitor) family.</text>
</comment>
<dbReference type="PANTHER" id="PTHR33091">
    <property type="entry name" value="PROTEIN, PUTATIVE, EXPRESSED-RELATED"/>
    <property type="match status" value="1"/>
</dbReference>
<organism evidence="4 5">
    <name type="scientific">Forsythia ovata</name>
    <dbReference type="NCBI Taxonomy" id="205694"/>
    <lineage>
        <taxon>Eukaryota</taxon>
        <taxon>Viridiplantae</taxon>
        <taxon>Streptophyta</taxon>
        <taxon>Embryophyta</taxon>
        <taxon>Tracheophyta</taxon>
        <taxon>Spermatophyta</taxon>
        <taxon>Magnoliopsida</taxon>
        <taxon>eudicotyledons</taxon>
        <taxon>Gunneridae</taxon>
        <taxon>Pentapetalae</taxon>
        <taxon>asterids</taxon>
        <taxon>lamiids</taxon>
        <taxon>Lamiales</taxon>
        <taxon>Oleaceae</taxon>
        <taxon>Forsythieae</taxon>
        <taxon>Forsythia</taxon>
    </lineage>
</organism>
<reference evidence="5" key="1">
    <citation type="submission" date="2024-07" db="EMBL/GenBank/DDBJ databases">
        <title>Two chromosome-level genome assemblies of Korean endemic species Abeliophyllum distichum and Forsythia ovata (Oleaceae).</title>
        <authorList>
            <person name="Jang H."/>
        </authorList>
    </citation>
    <scope>NUCLEOTIDE SEQUENCE [LARGE SCALE GENOMIC DNA]</scope>
</reference>